<dbReference type="AlphaFoldDB" id="L0DAR4"/>
<sequence length="374" mass="38894">MSFRKTVSLGILAWVALGTVAVADPIKAVSGSGAWTFWSQASGSVVGTPTYARSFEPAPVPKPVGAAPTIPVPVISPVTPAPSYSAPVSTPSISSSSAQPDAYLNFGTGIYAGAPLMTSGTIQPWYESPAVTKVFGGVPTPQQQSDFANTVMKNVEQTFLNSGINVNLTLDPNAQVAHTVSVVSGASYAQNPNAIGISEIGGNGFSFIDKLNYAQTVDQLEWADAHNIAHELMHAFGVATHHDQTGTYLDAAAANWDMLTSPNTKFSPEATADILARLARNHSNPALAMGAEMLGLSSLPPNLSCHCLLCQQGYVLTGPTAQEVGAAPVPEPSTMVLWASGALASVFALRRQRGGNVETPTATLPNSNPEPRIG</sequence>
<feature type="signal peptide" evidence="1">
    <location>
        <begin position="1"/>
        <end position="23"/>
    </location>
</feature>
<evidence type="ECO:0000313" key="4">
    <source>
        <dbReference type="Proteomes" id="UP000010798"/>
    </source>
</evidence>
<organism evidence="3 4">
    <name type="scientific">Singulisphaera acidiphila (strain ATCC BAA-1392 / DSM 18658 / VKM B-2454 / MOB10)</name>
    <dbReference type="NCBI Taxonomy" id="886293"/>
    <lineage>
        <taxon>Bacteria</taxon>
        <taxon>Pseudomonadati</taxon>
        <taxon>Planctomycetota</taxon>
        <taxon>Planctomycetia</taxon>
        <taxon>Isosphaerales</taxon>
        <taxon>Isosphaeraceae</taxon>
        <taxon>Singulisphaera</taxon>
    </lineage>
</organism>
<accession>L0DAR4</accession>
<proteinExistence type="predicted"/>
<dbReference type="eggNOG" id="ENOG5033WK9">
    <property type="taxonomic scope" value="Bacteria"/>
</dbReference>
<gene>
    <name evidence="3" type="ordered locus">Sinac_2130</name>
</gene>
<dbReference type="OrthoDB" id="273064at2"/>
<evidence type="ECO:0000313" key="3">
    <source>
        <dbReference type="EMBL" id="AGA26464.1"/>
    </source>
</evidence>
<dbReference type="Pfam" id="PF07589">
    <property type="entry name" value="PEP-CTERM"/>
    <property type="match status" value="1"/>
</dbReference>
<dbReference type="HOGENOM" id="CLU_839119_0_0_0"/>
<dbReference type="InterPro" id="IPR013424">
    <property type="entry name" value="Ice-binding_C"/>
</dbReference>
<reference evidence="3 4" key="1">
    <citation type="submission" date="2012-02" db="EMBL/GenBank/DDBJ databases">
        <title>Complete sequence of chromosome of Singulisphaera acidiphila DSM 18658.</title>
        <authorList>
            <consortium name="US DOE Joint Genome Institute (JGI-PGF)"/>
            <person name="Lucas S."/>
            <person name="Copeland A."/>
            <person name="Lapidus A."/>
            <person name="Glavina del Rio T."/>
            <person name="Dalin E."/>
            <person name="Tice H."/>
            <person name="Bruce D."/>
            <person name="Goodwin L."/>
            <person name="Pitluck S."/>
            <person name="Peters L."/>
            <person name="Ovchinnikova G."/>
            <person name="Chertkov O."/>
            <person name="Kyrpides N."/>
            <person name="Mavromatis K."/>
            <person name="Ivanova N."/>
            <person name="Brettin T."/>
            <person name="Detter J.C."/>
            <person name="Han C."/>
            <person name="Larimer F."/>
            <person name="Land M."/>
            <person name="Hauser L."/>
            <person name="Markowitz V."/>
            <person name="Cheng J.-F."/>
            <person name="Hugenholtz P."/>
            <person name="Woyke T."/>
            <person name="Wu D."/>
            <person name="Tindall B."/>
            <person name="Pomrenke H."/>
            <person name="Brambilla E."/>
            <person name="Klenk H.-P."/>
            <person name="Eisen J.A."/>
        </authorList>
    </citation>
    <scope>NUCLEOTIDE SEQUENCE [LARGE SCALE GENOMIC DNA]</scope>
    <source>
        <strain evidence="4">ATCC BAA-1392 / DSM 18658 / VKM B-2454 / MOB10</strain>
    </source>
</reference>
<feature type="chain" id="PRO_5003940682" evidence="1">
    <location>
        <begin position="24"/>
        <end position="374"/>
    </location>
</feature>
<dbReference type="KEGG" id="saci:Sinac_2130"/>
<protein>
    <submittedName>
        <fullName evidence="3">PEP-CTERM motif protein</fullName>
    </submittedName>
</protein>
<keyword evidence="1" id="KW-0732">Signal</keyword>
<keyword evidence="4" id="KW-1185">Reference proteome</keyword>
<evidence type="ECO:0000259" key="2">
    <source>
        <dbReference type="Pfam" id="PF07589"/>
    </source>
</evidence>
<dbReference type="RefSeq" id="WP_015245630.1">
    <property type="nucleotide sequence ID" value="NC_019892.1"/>
</dbReference>
<feature type="domain" description="Ice-binding protein C-terminal" evidence="2">
    <location>
        <begin position="328"/>
        <end position="351"/>
    </location>
</feature>
<dbReference type="Proteomes" id="UP000010798">
    <property type="component" value="Chromosome"/>
</dbReference>
<name>L0DAR4_SINAD</name>
<dbReference type="EMBL" id="CP003364">
    <property type="protein sequence ID" value="AGA26464.1"/>
    <property type="molecule type" value="Genomic_DNA"/>
</dbReference>
<evidence type="ECO:0000256" key="1">
    <source>
        <dbReference type="SAM" id="SignalP"/>
    </source>
</evidence>